<evidence type="ECO:0000313" key="1">
    <source>
        <dbReference type="EMBL" id="KIK18604.1"/>
    </source>
</evidence>
<keyword evidence="2" id="KW-1185">Reference proteome</keyword>
<protein>
    <submittedName>
        <fullName evidence="1">Unplaced genomic scaffold scaffold_117, whole genome shotgun sequence</fullName>
    </submittedName>
</protein>
<reference evidence="2" key="2">
    <citation type="submission" date="2015-01" db="EMBL/GenBank/DDBJ databases">
        <title>Evolutionary Origins and Diversification of the Mycorrhizal Mutualists.</title>
        <authorList>
            <consortium name="DOE Joint Genome Institute"/>
            <consortium name="Mycorrhizal Genomics Consortium"/>
            <person name="Kohler A."/>
            <person name="Kuo A."/>
            <person name="Nagy L.G."/>
            <person name="Floudas D."/>
            <person name="Copeland A."/>
            <person name="Barry K.W."/>
            <person name="Cichocki N."/>
            <person name="Veneault-Fourrey C."/>
            <person name="LaButti K."/>
            <person name="Lindquist E.A."/>
            <person name="Lipzen A."/>
            <person name="Lundell T."/>
            <person name="Morin E."/>
            <person name="Murat C."/>
            <person name="Riley R."/>
            <person name="Ohm R."/>
            <person name="Sun H."/>
            <person name="Tunlid A."/>
            <person name="Henrissat B."/>
            <person name="Grigoriev I.V."/>
            <person name="Hibbett D.S."/>
            <person name="Martin F."/>
        </authorList>
    </citation>
    <scope>NUCLEOTIDE SEQUENCE [LARGE SCALE GENOMIC DNA]</scope>
    <source>
        <strain evidence="2">441</strain>
    </source>
</reference>
<gene>
    <name evidence="1" type="ORF">PISMIDRAFT_684057</name>
</gene>
<organism evidence="1 2">
    <name type="scientific">Pisolithus microcarpus 441</name>
    <dbReference type="NCBI Taxonomy" id="765257"/>
    <lineage>
        <taxon>Eukaryota</taxon>
        <taxon>Fungi</taxon>
        <taxon>Dikarya</taxon>
        <taxon>Basidiomycota</taxon>
        <taxon>Agaricomycotina</taxon>
        <taxon>Agaricomycetes</taxon>
        <taxon>Agaricomycetidae</taxon>
        <taxon>Boletales</taxon>
        <taxon>Sclerodermatineae</taxon>
        <taxon>Pisolithaceae</taxon>
        <taxon>Pisolithus</taxon>
    </lineage>
</organism>
<name>A0A0C9YXJ4_9AGAM</name>
<proteinExistence type="predicted"/>
<dbReference type="HOGENOM" id="CLU_169375_0_0_1"/>
<dbReference type="AlphaFoldDB" id="A0A0C9YXJ4"/>
<accession>A0A0C9YXJ4</accession>
<sequence>MGLITFTSALMTSALYYDSDPVGQYFTAAPVSLLSKTYTNSMLAVLNARKGIRDRQQLAQASPSELPTLPTRH</sequence>
<dbReference type="Proteomes" id="UP000054018">
    <property type="component" value="Unassembled WGS sequence"/>
</dbReference>
<evidence type="ECO:0000313" key="2">
    <source>
        <dbReference type="Proteomes" id="UP000054018"/>
    </source>
</evidence>
<reference evidence="1 2" key="1">
    <citation type="submission" date="2014-04" db="EMBL/GenBank/DDBJ databases">
        <authorList>
            <consortium name="DOE Joint Genome Institute"/>
            <person name="Kuo A."/>
            <person name="Kohler A."/>
            <person name="Costa M.D."/>
            <person name="Nagy L.G."/>
            <person name="Floudas D."/>
            <person name="Copeland A."/>
            <person name="Barry K.W."/>
            <person name="Cichocki N."/>
            <person name="Veneault-Fourrey C."/>
            <person name="LaButti K."/>
            <person name="Lindquist E.A."/>
            <person name="Lipzen A."/>
            <person name="Lundell T."/>
            <person name="Morin E."/>
            <person name="Murat C."/>
            <person name="Sun H."/>
            <person name="Tunlid A."/>
            <person name="Henrissat B."/>
            <person name="Grigoriev I.V."/>
            <person name="Hibbett D.S."/>
            <person name="Martin F."/>
            <person name="Nordberg H.P."/>
            <person name="Cantor M.N."/>
            <person name="Hua S.X."/>
        </authorList>
    </citation>
    <scope>NUCLEOTIDE SEQUENCE [LARGE SCALE GENOMIC DNA]</scope>
    <source>
        <strain evidence="1 2">441</strain>
    </source>
</reference>
<dbReference type="EMBL" id="KN833801">
    <property type="protein sequence ID" value="KIK18604.1"/>
    <property type="molecule type" value="Genomic_DNA"/>
</dbReference>
<dbReference type="OrthoDB" id="2971182at2759"/>